<dbReference type="AlphaFoldDB" id="A0A086Q6C8"/>
<name>A0A086Q6C8_TOXGO</name>
<sequence>MQPQIEEPQKPRRKRACAFSDHPFPLRLGLGSLVCSSDRRLLQIFLGVSWLDSPSRAAASQASRPPRRLSAELLSPSFFQSEKAWNLCWCESFAPLRVSATSAEAATPLRGSCPVQTREKAPSAAKNSTRLQRKNGPSDCKASRAASSSTTRTGSSPLVSVRIAESPKRSGSDSLTRVPAPRSSDSRTPSQKSSGKR</sequence>
<comment type="caution">
    <text evidence="2">The sequence shown here is derived from an EMBL/GenBank/DDBJ whole genome shotgun (WGS) entry which is preliminary data.</text>
</comment>
<dbReference type="VEuPathDB" id="ToxoDB:TGMAS_206500A"/>
<accession>A0A086Q6C8</accession>
<evidence type="ECO:0000313" key="2">
    <source>
        <dbReference type="EMBL" id="KFH08160.1"/>
    </source>
</evidence>
<evidence type="ECO:0000256" key="1">
    <source>
        <dbReference type="SAM" id="MobiDB-lite"/>
    </source>
</evidence>
<dbReference type="Proteomes" id="UP000028821">
    <property type="component" value="Unassembled WGS sequence"/>
</dbReference>
<gene>
    <name evidence="2" type="ORF">TGMAS_206500A</name>
</gene>
<feature type="region of interest" description="Disordered" evidence="1">
    <location>
        <begin position="105"/>
        <end position="197"/>
    </location>
</feature>
<proteinExistence type="predicted"/>
<evidence type="ECO:0000313" key="3">
    <source>
        <dbReference type="Proteomes" id="UP000028821"/>
    </source>
</evidence>
<dbReference type="EMBL" id="AEXC02002067">
    <property type="protein sequence ID" value="KFH08160.1"/>
    <property type="molecule type" value="Genomic_DNA"/>
</dbReference>
<organism evidence="2 3">
    <name type="scientific">Toxoplasma gondii MAS</name>
    <dbReference type="NCBI Taxonomy" id="943118"/>
    <lineage>
        <taxon>Eukaryota</taxon>
        <taxon>Sar</taxon>
        <taxon>Alveolata</taxon>
        <taxon>Apicomplexa</taxon>
        <taxon>Conoidasida</taxon>
        <taxon>Coccidia</taxon>
        <taxon>Eucoccidiorida</taxon>
        <taxon>Eimeriorina</taxon>
        <taxon>Sarcocystidae</taxon>
        <taxon>Toxoplasma</taxon>
    </lineage>
</organism>
<feature type="compositionally biased region" description="Polar residues" evidence="1">
    <location>
        <begin position="186"/>
        <end position="197"/>
    </location>
</feature>
<protein>
    <submittedName>
        <fullName evidence="2">Uncharacterized protein</fullName>
    </submittedName>
</protein>
<reference evidence="2 3" key="1">
    <citation type="submission" date="2014-04" db="EMBL/GenBank/DDBJ databases">
        <authorList>
            <person name="Sibley D."/>
            <person name="Venepally P."/>
            <person name="Karamycheva S."/>
            <person name="Hadjithomas M."/>
            <person name="Khan A."/>
            <person name="Brunk B."/>
            <person name="Roos D."/>
            <person name="Caler E."/>
            <person name="Lorenzi H."/>
        </authorList>
    </citation>
    <scope>NUCLEOTIDE SEQUENCE [LARGE SCALE GENOMIC DNA]</scope>
    <source>
        <strain evidence="2 3">MAS</strain>
    </source>
</reference>
<feature type="compositionally biased region" description="Low complexity" evidence="1">
    <location>
        <begin position="143"/>
        <end position="156"/>
    </location>
</feature>